<dbReference type="InterPro" id="IPR002347">
    <property type="entry name" value="SDR_fam"/>
</dbReference>
<accession>A0A2I2KTH1</accession>
<dbReference type="Gene3D" id="3.40.50.720">
    <property type="entry name" value="NAD(P)-binding Rossmann-like Domain"/>
    <property type="match status" value="1"/>
</dbReference>
<keyword evidence="2" id="KW-1185">Reference proteome</keyword>
<dbReference type="InterPro" id="IPR036291">
    <property type="entry name" value="NAD(P)-bd_dom_sf"/>
</dbReference>
<organism evidence="1 2">
    <name type="scientific">Frankia canadensis</name>
    <dbReference type="NCBI Taxonomy" id="1836972"/>
    <lineage>
        <taxon>Bacteria</taxon>
        <taxon>Bacillati</taxon>
        <taxon>Actinomycetota</taxon>
        <taxon>Actinomycetes</taxon>
        <taxon>Frankiales</taxon>
        <taxon>Frankiaceae</taxon>
        <taxon>Frankia</taxon>
    </lineage>
</organism>
<name>A0A2I2KTH1_9ACTN</name>
<reference evidence="1 2" key="1">
    <citation type="submission" date="2017-06" db="EMBL/GenBank/DDBJ databases">
        <authorList>
            <person name="Kim H.J."/>
            <person name="Triplett B.A."/>
        </authorList>
    </citation>
    <scope>NUCLEOTIDE SEQUENCE [LARGE SCALE GENOMIC DNA]</scope>
    <source>
        <strain evidence="1">FRACA_ARgP5</strain>
    </source>
</reference>
<gene>
    <name evidence="1" type="ORF">FRACA_2930001</name>
</gene>
<dbReference type="SUPFAM" id="SSF51735">
    <property type="entry name" value="NAD(P)-binding Rossmann-fold domains"/>
    <property type="match status" value="1"/>
</dbReference>
<dbReference type="AlphaFoldDB" id="A0A2I2KTH1"/>
<dbReference type="EMBL" id="FZMO01000216">
    <property type="protein sequence ID" value="SNQ48946.1"/>
    <property type="molecule type" value="Genomic_DNA"/>
</dbReference>
<dbReference type="Proteomes" id="UP000234331">
    <property type="component" value="Unassembled WGS sequence"/>
</dbReference>
<protein>
    <submittedName>
        <fullName evidence="1">Uncharacterized protein</fullName>
    </submittedName>
</protein>
<evidence type="ECO:0000313" key="1">
    <source>
        <dbReference type="EMBL" id="SNQ48946.1"/>
    </source>
</evidence>
<proteinExistence type="predicted"/>
<dbReference type="Pfam" id="PF13561">
    <property type="entry name" value="adh_short_C2"/>
    <property type="match status" value="1"/>
</dbReference>
<evidence type="ECO:0000313" key="2">
    <source>
        <dbReference type="Proteomes" id="UP000234331"/>
    </source>
</evidence>
<sequence>MRSIAEVAAAVAWLCGEEASYVTGAILDVTGGR</sequence>